<gene>
    <name evidence="3" type="ORF">PV327_003263</name>
</gene>
<dbReference type="AlphaFoldDB" id="A0AA39G595"/>
<proteinExistence type="predicted"/>
<evidence type="ECO:0000259" key="2">
    <source>
        <dbReference type="Pfam" id="PF05225"/>
    </source>
</evidence>
<reference evidence="3" key="2">
    <citation type="submission" date="2023-03" db="EMBL/GenBank/DDBJ databases">
        <authorList>
            <person name="Inwood S.N."/>
            <person name="Skelly J.G."/>
            <person name="Guhlin J."/>
            <person name="Harrop T.W.R."/>
            <person name="Goldson S.G."/>
            <person name="Dearden P.K."/>
        </authorList>
    </citation>
    <scope>NUCLEOTIDE SEQUENCE</scope>
    <source>
        <strain evidence="3">Lincoln</strain>
        <tissue evidence="3">Whole body</tissue>
    </source>
</reference>
<protein>
    <recommendedName>
        <fullName evidence="2">HTH psq-type domain-containing protein</fullName>
    </recommendedName>
</protein>
<comment type="caution">
    <text evidence="3">The sequence shown here is derived from an EMBL/GenBank/DDBJ whole genome shotgun (WGS) entry which is preliminary data.</text>
</comment>
<comment type="subcellular location">
    <subcellularLocation>
        <location evidence="1">Nucleus</location>
    </subcellularLocation>
</comment>
<dbReference type="SUPFAM" id="SSF46689">
    <property type="entry name" value="Homeodomain-like"/>
    <property type="match status" value="1"/>
</dbReference>
<evidence type="ECO:0000313" key="4">
    <source>
        <dbReference type="Proteomes" id="UP001168972"/>
    </source>
</evidence>
<dbReference type="Gene3D" id="1.10.10.60">
    <property type="entry name" value="Homeodomain-like"/>
    <property type="match status" value="1"/>
</dbReference>
<keyword evidence="4" id="KW-1185">Reference proteome</keyword>
<accession>A0AA39G595</accession>
<evidence type="ECO:0000313" key="3">
    <source>
        <dbReference type="EMBL" id="KAK0180934.1"/>
    </source>
</evidence>
<dbReference type="GO" id="GO:0003677">
    <property type="term" value="F:DNA binding"/>
    <property type="evidence" value="ECO:0007669"/>
    <property type="project" value="InterPro"/>
</dbReference>
<sequence length="215" mass="24717">MSQSYLQEKSGVFNKEKLVEAINMVRKNKMSCSKAAKCFNVPRTILFCLCKKNEATVTTSEFWSLFKHIFCDVVFIPTEQSDAVKDDCTNITGTMSTSPLNKNLSFIDIKLPEIYSSRCSIYPFDHIKMILTEVSIPRCKSEIKIEVSPIRLDCGSLDLVLPSKLIHRQSKKKMENKKKSGFEFRDKDWFDSDRETDAFIEQKPPDCTDAECMFC</sequence>
<dbReference type="EMBL" id="JAQQBR010000002">
    <property type="protein sequence ID" value="KAK0180934.1"/>
    <property type="molecule type" value="Genomic_DNA"/>
</dbReference>
<dbReference type="GO" id="GO:0005634">
    <property type="term" value="C:nucleus"/>
    <property type="evidence" value="ECO:0007669"/>
    <property type="project" value="UniProtKB-SubCell"/>
</dbReference>
<dbReference type="Pfam" id="PF05225">
    <property type="entry name" value="HTH_psq"/>
    <property type="match status" value="1"/>
</dbReference>
<feature type="domain" description="HTH psq-type" evidence="2">
    <location>
        <begin position="16"/>
        <end position="46"/>
    </location>
</feature>
<evidence type="ECO:0000256" key="1">
    <source>
        <dbReference type="ARBA" id="ARBA00004123"/>
    </source>
</evidence>
<dbReference type="Proteomes" id="UP001168972">
    <property type="component" value="Unassembled WGS sequence"/>
</dbReference>
<dbReference type="InterPro" id="IPR007889">
    <property type="entry name" value="HTH_Psq"/>
</dbReference>
<name>A0AA39G595_MICHY</name>
<organism evidence="3 4">
    <name type="scientific">Microctonus hyperodae</name>
    <name type="common">Parasitoid wasp</name>
    <dbReference type="NCBI Taxonomy" id="165561"/>
    <lineage>
        <taxon>Eukaryota</taxon>
        <taxon>Metazoa</taxon>
        <taxon>Ecdysozoa</taxon>
        <taxon>Arthropoda</taxon>
        <taxon>Hexapoda</taxon>
        <taxon>Insecta</taxon>
        <taxon>Pterygota</taxon>
        <taxon>Neoptera</taxon>
        <taxon>Endopterygota</taxon>
        <taxon>Hymenoptera</taxon>
        <taxon>Apocrita</taxon>
        <taxon>Ichneumonoidea</taxon>
        <taxon>Braconidae</taxon>
        <taxon>Euphorinae</taxon>
        <taxon>Microctonus</taxon>
    </lineage>
</organism>
<reference evidence="3" key="1">
    <citation type="journal article" date="2023" name="bioRxiv">
        <title>Scaffold-level genome assemblies of two parasitoid biocontrol wasps reveal the parthenogenesis mechanism and an associated novel virus.</title>
        <authorList>
            <person name="Inwood S."/>
            <person name="Skelly J."/>
            <person name="Guhlin J."/>
            <person name="Harrop T."/>
            <person name="Goldson S."/>
            <person name="Dearden P."/>
        </authorList>
    </citation>
    <scope>NUCLEOTIDE SEQUENCE</scope>
    <source>
        <strain evidence="3">Lincoln</strain>
        <tissue evidence="3">Whole body</tissue>
    </source>
</reference>
<dbReference type="InterPro" id="IPR009057">
    <property type="entry name" value="Homeodomain-like_sf"/>
</dbReference>